<proteinExistence type="predicted"/>
<dbReference type="Proteomes" id="UP000466431">
    <property type="component" value="Chromosome"/>
</dbReference>
<evidence type="ECO:0000313" key="1">
    <source>
        <dbReference type="EMBL" id="BBY43933.1"/>
    </source>
</evidence>
<evidence type="ECO:0000313" key="2">
    <source>
        <dbReference type="Proteomes" id="UP000466431"/>
    </source>
</evidence>
<dbReference type="EMBL" id="AP022591">
    <property type="protein sequence ID" value="BBY43933.1"/>
    <property type="molecule type" value="Genomic_DNA"/>
</dbReference>
<keyword evidence="2" id="KW-1185">Reference proteome</keyword>
<organism evidence="1 2">
    <name type="scientific">Mycolicibacterium celeriflavum</name>
    <name type="common">Mycobacterium celeriflavum</name>
    <dbReference type="NCBI Taxonomy" id="1249101"/>
    <lineage>
        <taxon>Bacteria</taxon>
        <taxon>Bacillati</taxon>
        <taxon>Actinomycetota</taxon>
        <taxon>Actinomycetes</taxon>
        <taxon>Mycobacteriales</taxon>
        <taxon>Mycobacteriaceae</taxon>
        <taxon>Mycolicibacterium</taxon>
    </lineage>
</organism>
<protein>
    <submittedName>
        <fullName evidence="1">Uncharacterized protein</fullName>
    </submittedName>
</protein>
<reference evidence="1 2" key="1">
    <citation type="journal article" date="2019" name="Emerg. Microbes Infect.">
        <title>Comprehensive subspecies identification of 175 nontuberculous mycobacteria species based on 7547 genomic profiles.</title>
        <authorList>
            <person name="Matsumoto Y."/>
            <person name="Kinjo T."/>
            <person name="Motooka D."/>
            <person name="Nabeya D."/>
            <person name="Jung N."/>
            <person name="Uechi K."/>
            <person name="Horii T."/>
            <person name="Iida T."/>
            <person name="Fujita J."/>
            <person name="Nakamura S."/>
        </authorList>
    </citation>
    <scope>NUCLEOTIDE SEQUENCE [LARGE SCALE GENOMIC DNA]</scope>
    <source>
        <strain evidence="1 2">JCM 18439</strain>
    </source>
</reference>
<dbReference type="KEGG" id="mcee:MCEL_22280"/>
<gene>
    <name evidence="1" type="ORF">MCEL_22280</name>
</gene>
<accession>A0A7I7RHG4</accession>
<sequence>MNSDTYGLLHNTGISARSKRPLAYRRTTTGAGIAMILSRGRRRTGRGMVHPWCEHCGTTHRDRVVTAECFRLLINGPDWPE</sequence>
<name>A0A7I7RHG4_MYCCF</name>
<dbReference type="AlphaFoldDB" id="A0A7I7RHG4"/>